<keyword evidence="3 5" id="KW-0288">FMN</keyword>
<evidence type="ECO:0000256" key="4">
    <source>
        <dbReference type="ARBA" id="ARBA00023002"/>
    </source>
</evidence>
<gene>
    <name evidence="7" type="ORF">C6I21_01595</name>
</gene>
<dbReference type="PANTHER" id="PTHR43425:SF2">
    <property type="entry name" value="OXYGEN-INSENSITIVE NADPH NITROREDUCTASE"/>
    <property type="match status" value="1"/>
</dbReference>
<sequence length="248" mass="28181">MGVDPLLMDLLHQHRSIRSFTNEPVPEAVLEEILEAARRAPTSHHIQAYSIIRITDPEKRKRLAHLCGNQRYVEEAPEFLVFTADFYRHSLISEARQQPFEIHETENVLVGAVDAALAAENAYIAAKAAGLGGVMIGGIRNEPDGVRECLDLPPYTFPVMGMCLGYAGEIPEQKPRLPKEAVVFENTYRTDGLQRALNRFDEAIHAYYTARSTNQRDTDWSTEMSRYFAKKRRRDLTPFLINQGFSMQ</sequence>
<keyword evidence="4 5" id="KW-0560">Oxidoreductase</keyword>
<dbReference type="Pfam" id="PF00881">
    <property type="entry name" value="Nitroreductase"/>
    <property type="match status" value="1"/>
</dbReference>
<evidence type="ECO:0000256" key="5">
    <source>
        <dbReference type="PIRNR" id="PIRNR005426"/>
    </source>
</evidence>
<protein>
    <submittedName>
        <fullName evidence="7">Oxygen-insensitive NADPH nitroreductase</fullName>
    </submittedName>
</protein>
<dbReference type="InterPro" id="IPR000415">
    <property type="entry name" value="Nitroreductase-like"/>
</dbReference>
<evidence type="ECO:0000259" key="6">
    <source>
        <dbReference type="Pfam" id="PF00881"/>
    </source>
</evidence>
<dbReference type="CDD" id="cd02146">
    <property type="entry name" value="NfsA-like"/>
    <property type="match status" value="1"/>
</dbReference>
<evidence type="ECO:0000256" key="1">
    <source>
        <dbReference type="ARBA" id="ARBA00008366"/>
    </source>
</evidence>
<evidence type="ECO:0000256" key="3">
    <source>
        <dbReference type="ARBA" id="ARBA00022643"/>
    </source>
</evidence>
<proteinExistence type="inferred from homology"/>
<dbReference type="InterPro" id="IPR016446">
    <property type="entry name" value="Flavin_OxRdtase_Frp"/>
</dbReference>
<evidence type="ECO:0000313" key="7">
    <source>
        <dbReference type="EMBL" id="PRO67279.1"/>
    </source>
</evidence>
<dbReference type="InterPro" id="IPR029479">
    <property type="entry name" value="Nitroreductase"/>
</dbReference>
<comment type="caution">
    <text evidence="7">The sequence shown here is derived from an EMBL/GenBank/DDBJ whole genome shotgun (WGS) entry which is preliminary data.</text>
</comment>
<dbReference type="OrthoDB" id="9775805at2"/>
<dbReference type="AlphaFoldDB" id="A0A2P6MLW5"/>
<dbReference type="PIRSF" id="PIRSF005426">
    <property type="entry name" value="Frp"/>
    <property type="match status" value="1"/>
</dbReference>
<keyword evidence="8" id="KW-1185">Reference proteome</keyword>
<dbReference type="SUPFAM" id="SSF55469">
    <property type="entry name" value="FMN-dependent nitroreductase-like"/>
    <property type="match status" value="1"/>
</dbReference>
<reference evidence="7 8" key="1">
    <citation type="submission" date="2018-03" db="EMBL/GenBank/DDBJ databases">
        <title>Bacillus urumqiensis sp. nov., a moderately haloalkaliphilic bacterium isolated from a salt lake.</title>
        <authorList>
            <person name="Zhao B."/>
            <person name="Liao Z."/>
        </authorList>
    </citation>
    <scope>NUCLEOTIDE SEQUENCE [LARGE SCALE GENOMIC DNA]</scope>
    <source>
        <strain evidence="7 8">BZ-SZ-XJ18</strain>
    </source>
</reference>
<evidence type="ECO:0000313" key="8">
    <source>
        <dbReference type="Proteomes" id="UP000243650"/>
    </source>
</evidence>
<name>A0A2P6MLW5_ALKUR</name>
<evidence type="ECO:0000256" key="2">
    <source>
        <dbReference type="ARBA" id="ARBA00022630"/>
    </source>
</evidence>
<feature type="domain" description="Nitroreductase" evidence="6">
    <location>
        <begin position="13"/>
        <end position="166"/>
    </location>
</feature>
<dbReference type="EMBL" id="PVNS01000001">
    <property type="protein sequence ID" value="PRO67279.1"/>
    <property type="molecule type" value="Genomic_DNA"/>
</dbReference>
<keyword evidence="2 5" id="KW-0285">Flavoprotein</keyword>
<dbReference type="Gene3D" id="3.40.109.10">
    <property type="entry name" value="NADH Oxidase"/>
    <property type="match status" value="1"/>
</dbReference>
<dbReference type="GO" id="GO:0016491">
    <property type="term" value="F:oxidoreductase activity"/>
    <property type="evidence" value="ECO:0007669"/>
    <property type="project" value="UniProtKB-UniRule"/>
</dbReference>
<accession>A0A2P6MLW5</accession>
<keyword evidence="5" id="KW-0521">NADP</keyword>
<dbReference type="PANTHER" id="PTHR43425">
    <property type="entry name" value="OXYGEN-INSENSITIVE NADPH NITROREDUCTASE"/>
    <property type="match status" value="1"/>
</dbReference>
<dbReference type="RefSeq" id="WP_105957663.1">
    <property type="nucleotide sequence ID" value="NZ_PVNS01000001.1"/>
</dbReference>
<dbReference type="NCBIfam" id="NF008033">
    <property type="entry name" value="PRK10765.1"/>
    <property type="match status" value="1"/>
</dbReference>
<dbReference type="Proteomes" id="UP000243650">
    <property type="component" value="Unassembled WGS sequence"/>
</dbReference>
<organism evidence="7 8">
    <name type="scientific">Alkalicoccus urumqiensis</name>
    <name type="common">Bacillus urumqiensis</name>
    <dbReference type="NCBI Taxonomy" id="1548213"/>
    <lineage>
        <taxon>Bacteria</taxon>
        <taxon>Bacillati</taxon>
        <taxon>Bacillota</taxon>
        <taxon>Bacilli</taxon>
        <taxon>Bacillales</taxon>
        <taxon>Bacillaceae</taxon>
        <taxon>Alkalicoccus</taxon>
    </lineage>
</organism>
<comment type="similarity">
    <text evidence="1 5">Belongs to the flavin oxidoreductase frp family.</text>
</comment>